<keyword evidence="3 10" id="KW-0812">Transmembrane</keyword>
<feature type="transmembrane region" description="Helical" evidence="10">
    <location>
        <begin position="36"/>
        <end position="57"/>
    </location>
</feature>
<comment type="caution">
    <text evidence="11">The sequence shown here is derived from an EMBL/GenBank/DDBJ whole genome shotgun (WGS) entry which is preliminary data.</text>
</comment>
<evidence type="ECO:0000256" key="5">
    <source>
        <dbReference type="ARBA" id="ARBA00023136"/>
    </source>
</evidence>
<comment type="catalytic activity">
    <reaction evidence="8">
        <text>fluoride(in) = fluoride(out)</text>
        <dbReference type="Rhea" id="RHEA:76159"/>
        <dbReference type="ChEBI" id="CHEBI:17051"/>
    </reaction>
    <physiologicalReaction direction="left-to-right" evidence="8">
        <dbReference type="Rhea" id="RHEA:76160"/>
    </physiologicalReaction>
</comment>
<dbReference type="Pfam" id="PF02537">
    <property type="entry name" value="CRCB"/>
    <property type="match status" value="1"/>
</dbReference>
<evidence type="ECO:0000256" key="8">
    <source>
        <dbReference type="ARBA" id="ARBA00035585"/>
    </source>
</evidence>
<accession>A0ABP9Q4L8</accession>
<comment type="activity regulation">
    <text evidence="10">Na(+) is not transported, but it plays an essential structural role and its presence is essential for fluoride channel function.</text>
</comment>
<keyword evidence="10" id="KW-0813">Transport</keyword>
<evidence type="ECO:0000256" key="7">
    <source>
        <dbReference type="ARBA" id="ARBA00035120"/>
    </source>
</evidence>
<keyword evidence="10" id="KW-0406">Ion transport</keyword>
<keyword evidence="10" id="KW-0915">Sodium</keyword>
<evidence type="ECO:0000256" key="2">
    <source>
        <dbReference type="ARBA" id="ARBA00022475"/>
    </source>
</evidence>
<dbReference type="Proteomes" id="UP001428817">
    <property type="component" value="Unassembled WGS sequence"/>
</dbReference>
<comment type="subcellular location">
    <subcellularLocation>
        <location evidence="1 10">Cell membrane</location>
        <topology evidence="1 10">Multi-pass membrane protein</topology>
    </subcellularLocation>
</comment>
<evidence type="ECO:0000256" key="3">
    <source>
        <dbReference type="ARBA" id="ARBA00022692"/>
    </source>
</evidence>
<keyword evidence="10" id="KW-0479">Metal-binding</keyword>
<evidence type="ECO:0000313" key="12">
    <source>
        <dbReference type="Proteomes" id="UP001428817"/>
    </source>
</evidence>
<feature type="transmembrane region" description="Helical" evidence="10">
    <location>
        <begin position="6"/>
        <end position="24"/>
    </location>
</feature>
<feature type="binding site" evidence="10">
    <location>
        <position position="76"/>
    </location>
    <ligand>
        <name>Na(+)</name>
        <dbReference type="ChEBI" id="CHEBI:29101"/>
        <note>structural</note>
    </ligand>
</feature>
<dbReference type="HAMAP" id="MF_00454">
    <property type="entry name" value="FluC"/>
    <property type="match status" value="1"/>
</dbReference>
<dbReference type="InterPro" id="IPR003691">
    <property type="entry name" value="FluC"/>
</dbReference>
<keyword evidence="6 10" id="KW-0407">Ion channel</keyword>
<dbReference type="EMBL" id="BAABJP010000010">
    <property type="protein sequence ID" value="GAA5156158.1"/>
    <property type="molecule type" value="Genomic_DNA"/>
</dbReference>
<reference evidence="12" key="1">
    <citation type="journal article" date="2019" name="Int. J. Syst. Evol. Microbiol.">
        <title>The Global Catalogue of Microorganisms (GCM) 10K type strain sequencing project: providing services to taxonomists for standard genome sequencing and annotation.</title>
        <authorList>
            <consortium name="The Broad Institute Genomics Platform"/>
            <consortium name="The Broad Institute Genome Sequencing Center for Infectious Disease"/>
            <person name="Wu L."/>
            <person name="Ma J."/>
        </authorList>
    </citation>
    <scope>NUCLEOTIDE SEQUENCE [LARGE SCALE GENOMIC DNA]</scope>
    <source>
        <strain evidence="12">JCM 18303</strain>
    </source>
</reference>
<evidence type="ECO:0000256" key="10">
    <source>
        <dbReference type="HAMAP-Rule" id="MF_00454"/>
    </source>
</evidence>
<comment type="function">
    <text evidence="9 10">Fluoride-specific ion channel. Important for reducing fluoride concentration in the cell, thus reducing its toxicity.</text>
</comment>
<evidence type="ECO:0000256" key="9">
    <source>
        <dbReference type="ARBA" id="ARBA00049940"/>
    </source>
</evidence>
<evidence type="ECO:0000256" key="6">
    <source>
        <dbReference type="ARBA" id="ARBA00023303"/>
    </source>
</evidence>
<feature type="transmembrane region" description="Helical" evidence="10">
    <location>
        <begin position="63"/>
        <end position="83"/>
    </location>
</feature>
<feature type="binding site" evidence="10">
    <location>
        <position position="73"/>
    </location>
    <ligand>
        <name>Na(+)</name>
        <dbReference type="ChEBI" id="CHEBI:29101"/>
        <note>structural</note>
    </ligand>
</feature>
<protein>
    <recommendedName>
        <fullName evidence="10">Fluoride-specific ion channel FluC</fullName>
    </recommendedName>
</protein>
<evidence type="ECO:0000313" key="11">
    <source>
        <dbReference type="EMBL" id="GAA5156158.1"/>
    </source>
</evidence>
<keyword evidence="5 10" id="KW-0472">Membrane</keyword>
<evidence type="ECO:0000256" key="4">
    <source>
        <dbReference type="ARBA" id="ARBA00022989"/>
    </source>
</evidence>
<dbReference type="NCBIfam" id="NF010824">
    <property type="entry name" value="PRK14228.1"/>
    <property type="match status" value="1"/>
</dbReference>
<dbReference type="RefSeq" id="WP_185064150.1">
    <property type="nucleotide sequence ID" value="NZ_BAABJP010000010.1"/>
</dbReference>
<keyword evidence="2 10" id="KW-1003">Cell membrane</keyword>
<proteinExistence type="inferred from homology"/>
<name>A0ABP9Q4L8_9PSEU</name>
<evidence type="ECO:0000256" key="1">
    <source>
        <dbReference type="ARBA" id="ARBA00004651"/>
    </source>
</evidence>
<comment type="similarity">
    <text evidence="7 10">Belongs to the fluoride channel Fluc/FEX (TC 1.A.43) family.</text>
</comment>
<organism evidence="11 12">
    <name type="scientific">Pseudonocardia eucalypti</name>
    <dbReference type="NCBI Taxonomy" id="648755"/>
    <lineage>
        <taxon>Bacteria</taxon>
        <taxon>Bacillati</taxon>
        <taxon>Actinomycetota</taxon>
        <taxon>Actinomycetes</taxon>
        <taxon>Pseudonocardiales</taxon>
        <taxon>Pseudonocardiaceae</taxon>
        <taxon>Pseudonocardia</taxon>
    </lineage>
</organism>
<feature type="transmembrane region" description="Helical" evidence="10">
    <location>
        <begin position="95"/>
        <end position="119"/>
    </location>
</feature>
<gene>
    <name evidence="10" type="primary">fluC</name>
    <name evidence="10" type="synonym">crcB</name>
    <name evidence="11" type="ORF">GCM10023321_31300</name>
</gene>
<keyword evidence="4 10" id="KW-1133">Transmembrane helix</keyword>
<dbReference type="PANTHER" id="PTHR28259:SF1">
    <property type="entry name" value="FLUORIDE EXPORT PROTEIN 1-RELATED"/>
    <property type="match status" value="1"/>
</dbReference>
<dbReference type="PANTHER" id="PTHR28259">
    <property type="entry name" value="FLUORIDE EXPORT PROTEIN 1-RELATED"/>
    <property type="match status" value="1"/>
</dbReference>
<sequence length="120" mass="12558">MISPVVWIGVVLLGGLGSVLRLPLDGRVSAWLGRRFPYGILVVNVSGALLLGAVNAAGWGRTATLLVGTATLGAYTTFSTWMLDSQRLAEQRRPIAATANLLVSLLLGLAAAALGRYLAR</sequence>
<keyword evidence="12" id="KW-1185">Reference proteome</keyword>